<evidence type="ECO:0000259" key="2">
    <source>
        <dbReference type="PROSITE" id="PS50011"/>
    </source>
</evidence>
<evidence type="ECO:0000313" key="4">
    <source>
        <dbReference type="Proteomes" id="UP001396898"/>
    </source>
</evidence>
<dbReference type="PANTHER" id="PTHR37542">
    <property type="entry name" value="HELO DOMAIN-CONTAINING PROTEIN-RELATED"/>
    <property type="match status" value="1"/>
</dbReference>
<accession>A0ABR1REZ8</accession>
<gene>
    <name evidence="3" type="ORF">PG991_011677</name>
</gene>
<evidence type="ECO:0000313" key="3">
    <source>
        <dbReference type="EMBL" id="KAK8009126.1"/>
    </source>
</evidence>
<proteinExistence type="predicted"/>
<comment type="caution">
    <text evidence="3">The sequence shown here is derived from an EMBL/GenBank/DDBJ whole genome shotgun (WGS) entry which is preliminary data.</text>
</comment>
<dbReference type="Gene3D" id="1.10.510.10">
    <property type="entry name" value="Transferase(Phosphotransferase) domain 1"/>
    <property type="match status" value="1"/>
</dbReference>
<organism evidence="3 4">
    <name type="scientific">Apiospora marii</name>
    <dbReference type="NCBI Taxonomy" id="335849"/>
    <lineage>
        <taxon>Eukaryota</taxon>
        <taxon>Fungi</taxon>
        <taxon>Dikarya</taxon>
        <taxon>Ascomycota</taxon>
        <taxon>Pezizomycotina</taxon>
        <taxon>Sordariomycetes</taxon>
        <taxon>Xylariomycetidae</taxon>
        <taxon>Amphisphaeriales</taxon>
        <taxon>Apiosporaceae</taxon>
        <taxon>Apiospora</taxon>
    </lineage>
</organism>
<sequence>MDPGLIFTGIEGCIKLGAILRDVCKTWKAAEVEVDEKIVRIELTWVKTEFQIIAVQDIAMALEQEHRRILENVMMLLATKLSVAVTEMQKLTPRERGQEPRVGFWSFGQRVDRWQYVRMKTTLNAIIHDLEAWQQRFDPSWLLLIRVNNPVVDDALQRGSEAESRGAVSQPAAALASAGGRGDPPFRSSPLASAKRLRAALRASPEQQRGLTMARSRLEVRPIPYSSALMARPPIDQAEWYIVDPIPLAADSDIASTHADVRRLAHKLRQADPTAFGLLTCKGVMPLKDSHSGRLASLDLVFYQPRDIGELQSLRQALLAGHNPTQACGAVSLNRRVSIARELVKSISYVHTFDFVHKNVRPESILFYEDAGSRQCSTFLVGFEGFRRVNGASAMLGDGLWYRNIYRHPSRQGEYPAEYYRMEHDIYSLGVCLLEVGLWESFVQYDESQCPKPGPGIEGIVQSWRVQNGRDSNMPGDECMYHMIALALDRLPTVMGEIYTGIVVSCLTCLEEANNMRDGDLQTQDTEGILAGIRSKAINLMLGGYYLVYYITSPWCTFDSKTLTHAGGPETI</sequence>
<evidence type="ECO:0000256" key="1">
    <source>
        <dbReference type="SAM" id="MobiDB-lite"/>
    </source>
</evidence>
<keyword evidence="4" id="KW-1185">Reference proteome</keyword>
<dbReference type="PANTHER" id="PTHR37542:SF1">
    <property type="entry name" value="PRION-INHIBITION AND PROPAGATION HELO DOMAIN-CONTAINING PROTEIN"/>
    <property type="match status" value="1"/>
</dbReference>
<feature type="domain" description="Protein kinase" evidence="2">
    <location>
        <begin position="186"/>
        <end position="572"/>
    </location>
</feature>
<dbReference type="SUPFAM" id="SSF56112">
    <property type="entry name" value="Protein kinase-like (PK-like)"/>
    <property type="match status" value="1"/>
</dbReference>
<reference evidence="3 4" key="1">
    <citation type="submission" date="2023-01" db="EMBL/GenBank/DDBJ databases">
        <title>Analysis of 21 Apiospora genomes using comparative genomics revels a genus with tremendous synthesis potential of carbohydrate active enzymes and secondary metabolites.</title>
        <authorList>
            <person name="Sorensen T."/>
        </authorList>
    </citation>
    <scope>NUCLEOTIDE SEQUENCE [LARGE SCALE GENOMIC DNA]</scope>
    <source>
        <strain evidence="3 4">CBS 20057</strain>
    </source>
</reference>
<dbReference type="InterPro" id="IPR000719">
    <property type="entry name" value="Prot_kinase_dom"/>
</dbReference>
<dbReference type="Proteomes" id="UP001396898">
    <property type="component" value="Unassembled WGS sequence"/>
</dbReference>
<protein>
    <recommendedName>
        <fullName evidence="2">Protein kinase domain-containing protein</fullName>
    </recommendedName>
</protein>
<feature type="region of interest" description="Disordered" evidence="1">
    <location>
        <begin position="158"/>
        <end position="189"/>
    </location>
</feature>
<dbReference type="EMBL" id="JAQQWI010000016">
    <property type="protein sequence ID" value="KAK8009126.1"/>
    <property type="molecule type" value="Genomic_DNA"/>
</dbReference>
<name>A0ABR1REZ8_9PEZI</name>
<dbReference type="PROSITE" id="PS50011">
    <property type="entry name" value="PROTEIN_KINASE_DOM"/>
    <property type="match status" value="1"/>
</dbReference>
<feature type="compositionally biased region" description="Low complexity" evidence="1">
    <location>
        <begin position="166"/>
        <end position="178"/>
    </location>
</feature>
<dbReference type="InterPro" id="IPR011009">
    <property type="entry name" value="Kinase-like_dom_sf"/>
</dbReference>